<dbReference type="InterPro" id="IPR036388">
    <property type="entry name" value="WH-like_DNA-bd_sf"/>
</dbReference>
<sequence length="143" mass="15765">MEPLQQLTRRQIDALDAVRRGETPGGGASLTAVARLLRVRPPSALDHLTQLESLRLVDRYRGKSRLTTRGTQTLAEYRRHHRIAEGMFGRLGLSPDDTCRAAREIDLALSHRTIERLCVAEGHPSTCPHGAPIPKCASSTRAP</sequence>
<dbReference type="SMART" id="SM00529">
    <property type="entry name" value="HTH_DTXR"/>
    <property type="match status" value="1"/>
</dbReference>
<proteinExistence type="predicted"/>
<dbReference type="InterPro" id="IPR022689">
    <property type="entry name" value="Iron_dep_repressor"/>
</dbReference>
<protein>
    <submittedName>
        <fullName evidence="3">Iron repressor protein</fullName>
    </submittedName>
    <submittedName>
        <fullName evidence="2">Transcriptional regulator, MarR family</fullName>
    </submittedName>
</protein>
<dbReference type="InterPro" id="IPR036390">
    <property type="entry name" value="WH_DNA-bd_sf"/>
</dbReference>
<name>T0ZZI8_9ZZZZ</name>
<feature type="domain" description="Iron dependent repressor metal binding and dimerisation" evidence="1">
    <location>
        <begin position="67"/>
        <end position="135"/>
    </location>
</feature>
<evidence type="ECO:0000259" key="1">
    <source>
        <dbReference type="Pfam" id="PF02742"/>
    </source>
</evidence>
<dbReference type="EMBL" id="AUZZ01005332">
    <property type="protein sequence ID" value="EQD50038.1"/>
    <property type="molecule type" value="Genomic_DNA"/>
</dbReference>
<dbReference type="GO" id="GO:0003700">
    <property type="term" value="F:DNA-binding transcription factor activity"/>
    <property type="evidence" value="ECO:0007669"/>
    <property type="project" value="InterPro"/>
</dbReference>
<dbReference type="Pfam" id="PF02742">
    <property type="entry name" value="Fe_dep_repr_C"/>
    <property type="match status" value="1"/>
</dbReference>
<gene>
    <name evidence="2" type="ORF">B1B_18291</name>
    <name evidence="3" type="ORF">B2A_07446</name>
</gene>
<dbReference type="SUPFAM" id="SSF47979">
    <property type="entry name" value="Iron-dependent repressor protein, dimerization domain"/>
    <property type="match status" value="1"/>
</dbReference>
<dbReference type="InterPro" id="IPR036421">
    <property type="entry name" value="Fe_dep_repressor_sf"/>
</dbReference>
<dbReference type="EMBL" id="AUZY01012243">
    <property type="protein sequence ID" value="EQD31041.1"/>
    <property type="molecule type" value="Genomic_DNA"/>
</dbReference>
<dbReference type="SUPFAM" id="SSF46785">
    <property type="entry name" value="Winged helix' DNA-binding domain"/>
    <property type="match status" value="1"/>
</dbReference>
<organism evidence="3">
    <name type="scientific">mine drainage metagenome</name>
    <dbReference type="NCBI Taxonomy" id="410659"/>
    <lineage>
        <taxon>unclassified sequences</taxon>
        <taxon>metagenomes</taxon>
        <taxon>ecological metagenomes</taxon>
    </lineage>
</organism>
<dbReference type="AlphaFoldDB" id="T0ZZI8"/>
<evidence type="ECO:0000313" key="3">
    <source>
        <dbReference type="EMBL" id="EQD50038.1"/>
    </source>
</evidence>
<dbReference type="GO" id="GO:0046983">
    <property type="term" value="F:protein dimerization activity"/>
    <property type="evidence" value="ECO:0007669"/>
    <property type="project" value="InterPro"/>
</dbReference>
<dbReference type="InterPro" id="IPR050536">
    <property type="entry name" value="DtxR_MntR_Metal-Reg"/>
</dbReference>
<accession>T0ZZI8</accession>
<reference evidence="3" key="1">
    <citation type="submission" date="2013-08" db="EMBL/GenBank/DDBJ databases">
        <authorList>
            <person name="Mendez C."/>
            <person name="Richter M."/>
            <person name="Ferrer M."/>
            <person name="Sanchez J."/>
        </authorList>
    </citation>
    <scope>NUCLEOTIDE SEQUENCE</scope>
</reference>
<reference evidence="3" key="2">
    <citation type="journal article" date="2014" name="ISME J.">
        <title>Microbial stratification in low pH oxic and suboxic macroscopic growths along an acid mine drainage.</title>
        <authorList>
            <person name="Mendez-Garcia C."/>
            <person name="Mesa V."/>
            <person name="Sprenger R.R."/>
            <person name="Richter M."/>
            <person name="Diez M.S."/>
            <person name="Solano J."/>
            <person name="Bargiela R."/>
            <person name="Golyshina O.V."/>
            <person name="Manteca A."/>
            <person name="Ramos J.L."/>
            <person name="Gallego J.R."/>
            <person name="Llorente I."/>
            <person name="Martins Dos Santos V.A."/>
            <person name="Jensen O.N."/>
            <person name="Pelaez A.I."/>
            <person name="Sanchez J."/>
            <person name="Ferrer M."/>
        </authorList>
    </citation>
    <scope>NUCLEOTIDE SEQUENCE</scope>
</reference>
<dbReference type="GO" id="GO:0046914">
    <property type="term" value="F:transition metal ion binding"/>
    <property type="evidence" value="ECO:0007669"/>
    <property type="project" value="InterPro"/>
</dbReference>
<comment type="caution">
    <text evidence="3">The sequence shown here is derived from an EMBL/GenBank/DDBJ whole genome shotgun (WGS) entry which is preliminary data.</text>
</comment>
<dbReference type="InterPro" id="IPR001367">
    <property type="entry name" value="Fe_dep_repressor"/>
</dbReference>
<evidence type="ECO:0000313" key="2">
    <source>
        <dbReference type="EMBL" id="EQD31041.1"/>
    </source>
</evidence>
<dbReference type="Gene3D" id="1.10.10.10">
    <property type="entry name" value="Winged helix-like DNA-binding domain superfamily/Winged helix DNA-binding domain"/>
    <property type="match status" value="1"/>
</dbReference>
<dbReference type="PANTHER" id="PTHR33238:SF7">
    <property type="entry name" value="IRON-DEPENDENT TRANSCRIPTIONAL REGULATOR"/>
    <property type="match status" value="1"/>
</dbReference>
<dbReference type="PANTHER" id="PTHR33238">
    <property type="entry name" value="IRON (METAL) DEPENDENT REPRESSOR, DTXR FAMILY"/>
    <property type="match status" value="1"/>
</dbReference>